<dbReference type="AlphaFoldDB" id="A0A3D9ZK34"/>
<evidence type="ECO:0000313" key="4">
    <source>
        <dbReference type="EMBL" id="REF96842.1"/>
    </source>
</evidence>
<dbReference type="InterPro" id="IPR000182">
    <property type="entry name" value="GNAT_dom"/>
</dbReference>
<dbReference type="InterPro" id="IPR050832">
    <property type="entry name" value="Bact_Acetyltransf"/>
</dbReference>
<gene>
    <name evidence="4" type="ORF">DFJ67_2835</name>
</gene>
<dbReference type="RefSeq" id="WP_116068287.1">
    <property type="nucleotide sequence ID" value="NZ_BONB01000043.1"/>
</dbReference>
<dbReference type="CDD" id="cd04301">
    <property type="entry name" value="NAT_SF"/>
    <property type="match status" value="2"/>
</dbReference>
<dbReference type="SUPFAM" id="SSF55729">
    <property type="entry name" value="Acyl-CoA N-acyltransferases (Nat)"/>
    <property type="match status" value="2"/>
</dbReference>
<feature type="domain" description="N-acetyltransferase" evidence="3">
    <location>
        <begin position="145"/>
        <end position="299"/>
    </location>
</feature>
<feature type="domain" description="N-acetyltransferase" evidence="3">
    <location>
        <begin position="2"/>
        <end position="144"/>
    </location>
</feature>
<sequence length="309" mass="33749">MLTVRRAAGDDDFAAVRQVRMIVVPYERAPSVAEMRAGLTRDSLVLLIEQNGEVIGSAVADRSSIRGAATVTPRVLPAFRRQGIGSRLMPHLLAHAASLGVDQVLGHADDEGSKAFAERHGFTEVDRQVEQVREIGVEPVPPPRGDLEVVTVAERPEIWDVVYERLALQAFQDMALIAPMHAPIDEWRVSWIGDPAAMFVAVAGDAPVGLAGLIGDDDNPHRAENALTVVDRDWRGRGVAAHLKRLSLAYAAKVGITEVYTWTQKGNADMRRLNEHLGYTTRLQSFTMRRAIETAGPQRGESGDQGDRA</sequence>
<dbReference type="Pfam" id="PF00583">
    <property type="entry name" value="Acetyltransf_1"/>
    <property type="match status" value="2"/>
</dbReference>
<keyword evidence="5" id="KW-1185">Reference proteome</keyword>
<dbReference type="Gene3D" id="3.40.630.30">
    <property type="match status" value="2"/>
</dbReference>
<dbReference type="EMBL" id="QUMQ01000001">
    <property type="protein sequence ID" value="REF96842.1"/>
    <property type="molecule type" value="Genomic_DNA"/>
</dbReference>
<dbReference type="PANTHER" id="PTHR43877:SF1">
    <property type="entry name" value="ACETYLTRANSFERASE"/>
    <property type="match status" value="1"/>
</dbReference>
<dbReference type="OrthoDB" id="3376052at2"/>
<accession>A0A3D9ZK34</accession>
<dbReference type="PANTHER" id="PTHR43877">
    <property type="entry name" value="AMINOALKYLPHOSPHONATE N-ACETYLTRANSFERASE-RELATED-RELATED"/>
    <property type="match status" value="1"/>
</dbReference>
<organism evidence="4 5">
    <name type="scientific">Asanoa ferruginea</name>
    <dbReference type="NCBI Taxonomy" id="53367"/>
    <lineage>
        <taxon>Bacteria</taxon>
        <taxon>Bacillati</taxon>
        <taxon>Actinomycetota</taxon>
        <taxon>Actinomycetes</taxon>
        <taxon>Micromonosporales</taxon>
        <taxon>Micromonosporaceae</taxon>
        <taxon>Asanoa</taxon>
    </lineage>
</organism>
<proteinExistence type="predicted"/>
<dbReference type="GO" id="GO:0016747">
    <property type="term" value="F:acyltransferase activity, transferring groups other than amino-acyl groups"/>
    <property type="evidence" value="ECO:0007669"/>
    <property type="project" value="InterPro"/>
</dbReference>
<keyword evidence="2" id="KW-0012">Acyltransferase</keyword>
<evidence type="ECO:0000313" key="5">
    <source>
        <dbReference type="Proteomes" id="UP000256913"/>
    </source>
</evidence>
<evidence type="ECO:0000259" key="3">
    <source>
        <dbReference type="PROSITE" id="PS51186"/>
    </source>
</evidence>
<reference evidence="4 5" key="1">
    <citation type="submission" date="2018-08" db="EMBL/GenBank/DDBJ databases">
        <title>Sequencing the genomes of 1000 actinobacteria strains.</title>
        <authorList>
            <person name="Klenk H.-P."/>
        </authorList>
    </citation>
    <scope>NUCLEOTIDE SEQUENCE [LARGE SCALE GENOMIC DNA]</scope>
    <source>
        <strain evidence="4 5">DSM 44099</strain>
    </source>
</reference>
<evidence type="ECO:0000256" key="2">
    <source>
        <dbReference type="ARBA" id="ARBA00023315"/>
    </source>
</evidence>
<evidence type="ECO:0000256" key="1">
    <source>
        <dbReference type="ARBA" id="ARBA00022679"/>
    </source>
</evidence>
<protein>
    <submittedName>
        <fullName evidence="4">Acetyltransferase (GNAT) family protein</fullName>
    </submittedName>
</protein>
<dbReference type="InterPro" id="IPR016181">
    <property type="entry name" value="Acyl_CoA_acyltransferase"/>
</dbReference>
<keyword evidence="1 4" id="KW-0808">Transferase</keyword>
<dbReference type="Proteomes" id="UP000256913">
    <property type="component" value="Unassembled WGS sequence"/>
</dbReference>
<dbReference type="PROSITE" id="PS51186">
    <property type="entry name" value="GNAT"/>
    <property type="match status" value="2"/>
</dbReference>
<comment type="caution">
    <text evidence="4">The sequence shown here is derived from an EMBL/GenBank/DDBJ whole genome shotgun (WGS) entry which is preliminary data.</text>
</comment>
<name>A0A3D9ZK34_9ACTN</name>